<comment type="similarity">
    <text evidence="7 8">Belongs to the drug/metabolite transporter (DMT) superfamily. Small multidrug resistance (SMR) (TC 2.A.7.1) family.</text>
</comment>
<comment type="caution">
    <text evidence="10">The sequence shown here is derived from an EMBL/GenBank/DDBJ whole genome shotgun (WGS) entry which is preliminary data.</text>
</comment>
<dbReference type="PANTHER" id="PTHR30561">
    <property type="entry name" value="SMR FAMILY PROTON-DEPENDENT DRUG EFFLUX TRANSPORTER SUGE"/>
    <property type="match status" value="1"/>
</dbReference>
<dbReference type="GO" id="GO:0015220">
    <property type="term" value="F:choline transmembrane transporter activity"/>
    <property type="evidence" value="ECO:0007669"/>
    <property type="project" value="TreeGrafter"/>
</dbReference>
<sequence>MVYFILSLSIVCEVIATTSLKESDGFSRLIPSVLTVLFYAAAFYLLTIPMKQIPTGIIYAVWSGAGIVLISLIGWIYHGQKIDLPGITGIGFIVAGVLIINIFSRSVTH</sequence>
<accession>A0A5I8I4X9</accession>
<dbReference type="GO" id="GO:0005886">
    <property type="term" value="C:plasma membrane"/>
    <property type="evidence" value="ECO:0007669"/>
    <property type="project" value="UniProtKB-SubCell"/>
</dbReference>
<dbReference type="Proteomes" id="UP000839815">
    <property type="component" value="Unassembled WGS sequence"/>
</dbReference>
<name>A0A5I8I4X9_SALET</name>
<evidence type="ECO:0000256" key="9">
    <source>
        <dbReference type="SAM" id="Phobius"/>
    </source>
</evidence>
<dbReference type="PANTHER" id="PTHR30561:SF1">
    <property type="entry name" value="MULTIDRUG TRANSPORTER EMRE"/>
    <property type="match status" value="1"/>
</dbReference>
<evidence type="ECO:0000256" key="8">
    <source>
        <dbReference type="RuleBase" id="RU003942"/>
    </source>
</evidence>
<evidence type="ECO:0000256" key="3">
    <source>
        <dbReference type="ARBA" id="ARBA00022475"/>
    </source>
</evidence>
<dbReference type="GeneID" id="93757062"/>
<dbReference type="RefSeq" id="WP_042863089.1">
    <property type="nucleotide sequence ID" value="NZ_JAUKSZ010000034.1"/>
</dbReference>
<protein>
    <submittedName>
        <fullName evidence="10">QacE family quaternary ammonium compound efflux SMR transporter</fullName>
    </submittedName>
</protein>
<evidence type="ECO:0000256" key="1">
    <source>
        <dbReference type="ARBA" id="ARBA00004651"/>
    </source>
</evidence>
<dbReference type="EMBL" id="AAIURL010000098">
    <property type="protein sequence ID" value="ECI2862387.1"/>
    <property type="molecule type" value="Genomic_DNA"/>
</dbReference>
<evidence type="ECO:0000256" key="7">
    <source>
        <dbReference type="ARBA" id="ARBA00038032"/>
    </source>
</evidence>
<evidence type="ECO:0000256" key="5">
    <source>
        <dbReference type="ARBA" id="ARBA00022989"/>
    </source>
</evidence>
<gene>
    <name evidence="10" type="ORF">CQU62_24105</name>
</gene>
<dbReference type="FunFam" id="1.10.3730.20:FF:000001">
    <property type="entry name" value="Quaternary ammonium compound resistance transporter SugE"/>
    <property type="match status" value="1"/>
</dbReference>
<keyword evidence="3" id="KW-1003">Cell membrane</keyword>
<dbReference type="GO" id="GO:1990961">
    <property type="term" value="P:xenobiotic detoxification by transmembrane export across the plasma membrane"/>
    <property type="evidence" value="ECO:0007669"/>
    <property type="project" value="UniProtKB-ARBA"/>
</dbReference>
<dbReference type="InterPro" id="IPR045324">
    <property type="entry name" value="Small_multidrug_res"/>
</dbReference>
<dbReference type="GO" id="GO:0031460">
    <property type="term" value="P:glycine betaine transport"/>
    <property type="evidence" value="ECO:0007669"/>
    <property type="project" value="TreeGrafter"/>
</dbReference>
<evidence type="ECO:0000256" key="2">
    <source>
        <dbReference type="ARBA" id="ARBA00022448"/>
    </source>
</evidence>
<dbReference type="GO" id="GO:0015297">
    <property type="term" value="F:antiporter activity"/>
    <property type="evidence" value="ECO:0007669"/>
    <property type="project" value="TreeGrafter"/>
</dbReference>
<keyword evidence="6 9" id="KW-0472">Membrane</keyword>
<feature type="transmembrane region" description="Helical" evidence="9">
    <location>
        <begin position="84"/>
        <end position="103"/>
    </location>
</feature>
<organism evidence="10">
    <name type="scientific">Salmonella enterica subsp. enterica serovar Ouakam</name>
    <dbReference type="NCBI Taxonomy" id="1243585"/>
    <lineage>
        <taxon>Bacteria</taxon>
        <taxon>Pseudomonadati</taxon>
        <taxon>Pseudomonadota</taxon>
        <taxon>Gammaproteobacteria</taxon>
        <taxon>Enterobacterales</taxon>
        <taxon>Enterobacteriaceae</taxon>
        <taxon>Salmonella</taxon>
    </lineage>
</organism>
<reference evidence="10" key="1">
    <citation type="submission" date="2019-07" db="EMBL/GenBank/DDBJ databases">
        <authorList>
            <consortium name="GenomeTrakr network: Whole genome sequencing for foodborne pathogen traceback"/>
        </authorList>
    </citation>
    <scope>NUCLEOTIDE SEQUENCE [LARGE SCALE GENOMIC DNA]</scope>
    <source>
        <strain evidence="10">FSIS21720206</strain>
    </source>
</reference>
<dbReference type="Gene3D" id="1.10.3730.20">
    <property type="match status" value="1"/>
</dbReference>
<dbReference type="Pfam" id="PF00893">
    <property type="entry name" value="Multi_Drug_Res"/>
    <property type="match status" value="1"/>
</dbReference>
<keyword evidence="4 8" id="KW-0812">Transmembrane</keyword>
<dbReference type="AlphaFoldDB" id="A0A5I8I4X9"/>
<evidence type="ECO:0000313" key="10">
    <source>
        <dbReference type="EMBL" id="ECI2862387.1"/>
    </source>
</evidence>
<evidence type="ECO:0000256" key="6">
    <source>
        <dbReference type="ARBA" id="ARBA00023136"/>
    </source>
</evidence>
<feature type="transmembrane region" description="Helical" evidence="9">
    <location>
        <begin position="26"/>
        <end position="46"/>
    </location>
</feature>
<keyword evidence="5 9" id="KW-1133">Transmembrane helix</keyword>
<evidence type="ECO:0000256" key="4">
    <source>
        <dbReference type="ARBA" id="ARBA00022692"/>
    </source>
</evidence>
<dbReference type="InterPro" id="IPR000390">
    <property type="entry name" value="Small_drug/metabolite_transptr"/>
</dbReference>
<dbReference type="InterPro" id="IPR037185">
    <property type="entry name" value="EmrE-like"/>
</dbReference>
<keyword evidence="2" id="KW-0813">Transport</keyword>
<comment type="subcellular location">
    <subcellularLocation>
        <location evidence="1 8">Cell membrane</location>
        <topology evidence="1 8">Multi-pass membrane protein</topology>
    </subcellularLocation>
</comment>
<dbReference type="SUPFAM" id="SSF103481">
    <property type="entry name" value="Multidrug resistance efflux transporter EmrE"/>
    <property type="match status" value="1"/>
</dbReference>
<dbReference type="GO" id="GO:0015199">
    <property type="term" value="F:amino-acid betaine transmembrane transporter activity"/>
    <property type="evidence" value="ECO:0007669"/>
    <property type="project" value="TreeGrafter"/>
</dbReference>
<proteinExistence type="inferred from homology"/>
<feature type="transmembrane region" description="Helical" evidence="9">
    <location>
        <begin position="58"/>
        <end position="78"/>
    </location>
</feature>